<sequence length="275" mass="30161">MRHTLLCGALTLLLIAGPTAAAQKQKHETPLRIVSVSTPVYSGLLAMLAQGFEQETGVKVEFRSSNDPHRQGRTGQADLVISHYGKSGMETFISDGMGHWPRMLFANQAVIIGPKSDPAGIAALNARDAFSRLQQQQSPFVANALPGPQFIHDFLQAQNGGTQPLAQASDKTYAKAAAVRQAEKQQAYVVWGAFPFLRYQAQNDSDLAILVADDPILHRVMASSVVRSDQVSGVNESAARQFEQYVIRTDTQAKIAAFRTMGSERQLWWPYGRHN</sequence>
<dbReference type="SUPFAM" id="SSF53850">
    <property type="entry name" value="Periplasmic binding protein-like II"/>
    <property type="match status" value="1"/>
</dbReference>
<feature type="signal peptide" evidence="1">
    <location>
        <begin position="1"/>
        <end position="21"/>
    </location>
</feature>
<proteinExistence type="predicted"/>
<dbReference type="Proteomes" id="UP001499988">
    <property type="component" value="Unassembled WGS sequence"/>
</dbReference>
<protein>
    <submittedName>
        <fullName evidence="3">Substrate-binding domain-containing protein</fullName>
    </submittedName>
</protein>
<name>A0ABP9FDP2_9GAMM</name>
<evidence type="ECO:0000256" key="1">
    <source>
        <dbReference type="SAM" id="SignalP"/>
    </source>
</evidence>
<accession>A0ABP9FDP2</accession>
<feature type="domain" description="PBP" evidence="2">
    <location>
        <begin position="33"/>
        <end position="141"/>
    </location>
</feature>
<dbReference type="EMBL" id="BAABJZ010000101">
    <property type="protein sequence ID" value="GAA4899370.1"/>
    <property type="molecule type" value="Genomic_DNA"/>
</dbReference>
<dbReference type="PANTHER" id="PTHR37945">
    <property type="entry name" value="EXTRACELLULAR TUNGSTATE BINDING PROTEIN"/>
    <property type="match status" value="1"/>
</dbReference>
<feature type="chain" id="PRO_5047398646" evidence="1">
    <location>
        <begin position="22"/>
        <end position="275"/>
    </location>
</feature>
<evidence type="ECO:0000313" key="4">
    <source>
        <dbReference type="Proteomes" id="UP001499988"/>
    </source>
</evidence>
<evidence type="ECO:0000313" key="3">
    <source>
        <dbReference type="EMBL" id="GAA4899370.1"/>
    </source>
</evidence>
<reference evidence="4" key="1">
    <citation type="journal article" date="2019" name="Int. J. Syst. Evol. Microbiol.">
        <title>The Global Catalogue of Microorganisms (GCM) 10K type strain sequencing project: providing services to taxonomists for standard genome sequencing and annotation.</title>
        <authorList>
            <consortium name="The Broad Institute Genomics Platform"/>
            <consortium name="The Broad Institute Genome Sequencing Center for Infectious Disease"/>
            <person name="Wu L."/>
            <person name="Ma J."/>
        </authorList>
    </citation>
    <scope>NUCLEOTIDE SEQUENCE [LARGE SCALE GENOMIC DNA]</scope>
    <source>
        <strain evidence="4">JCM 18401</strain>
    </source>
</reference>
<dbReference type="Pfam" id="PF12849">
    <property type="entry name" value="PBP_like_2"/>
    <property type="match status" value="1"/>
</dbReference>
<dbReference type="PANTHER" id="PTHR37945:SF1">
    <property type="entry name" value="EXTRACELLULAR TUNGSTATE BINDING PROTEIN"/>
    <property type="match status" value="1"/>
</dbReference>
<dbReference type="RefSeq" id="WP_345336887.1">
    <property type="nucleotide sequence ID" value="NZ_BAABJZ010000101.1"/>
</dbReference>
<evidence type="ECO:0000259" key="2">
    <source>
        <dbReference type="Pfam" id="PF12849"/>
    </source>
</evidence>
<keyword evidence="4" id="KW-1185">Reference proteome</keyword>
<dbReference type="InterPro" id="IPR024370">
    <property type="entry name" value="PBP_domain"/>
</dbReference>
<comment type="caution">
    <text evidence="3">The sequence shown here is derived from an EMBL/GenBank/DDBJ whole genome shotgun (WGS) entry which is preliminary data.</text>
</comment>
<organism evidence="3 4">
    <name type="scientific">Ferrimonas pelagia</name>
    <dbReference type="NCBI Taxonomy" id="1177826"/>
    <lineage>
        <taxon>Bacteria</taxon>
        <taxon>Pseudomonadati</taxon>
        <taxon>Pseudomonadota</taxon>
        <taxon>Gammaproteobacteria</taxon>
        <taxon>Alteromonadales</taxon>
        <taxon>Ferrimonadaceae</taxon>
        <taxon>Ferrimonas</taxon>
    </lineage>
</organism>
<keyword evidence="1" id="KW-0732">Signal</keyword>
<gene>
    <name evidence="3" type="ORF">GCM10023333_36230</name>
</gene>
<dbReference type="Gene3D" id="3.40.190.10">
    <property type="entry name" value="Periplasmic binding protein-like II"/>
    <property type="match status" value="2"/>
</dbReference>
<dbReference type="InterPro" id="IPR052738">
    <property type="entry name" value="ABC-Tungstate_binding"/>
</dbReference>